<dbReference type="NCBIfam" id="TIGR01214">
    <property type="entry name" value="rmlD"/>
    <property type="match status" value="1"/>
</dbReference>
<dbReference type="PANTHER" id="PTHR10491">
    <property type="entry name" value="DTDP-4-DEHYDRORHAMNOSE REDUCTASE"/>
    <property type="match status" value="1"/>
</dbReference>
<keyword evidence="6" id="KW-0521">NADP</keyword>
<protein>
    <recommendedName>
        <fullName evidence="4 6">dTDP-4-dehydrorhamnose reductase</fullName>
        <ecNumber evidence="3 6">1.1.1.133</ecNumber>
    </recommendedName>
</protein>
<comment type="similarity">
    <text evidence="2 6">Belongs to the dTDP-4-dehydrorhamnose reductase family.</text>
</comment>
<gene>
    <name evidence="8" type="primary">rfbD</name>
    <name evidence="8" type="ORF">C7C56_009375</name>
</gene>
<comment type="caution">
    <text evidence="8">The sequence shown here is derived from an EMBL/GenBank/DDBJ whole genome shotgun (WGS) entry which is preliminary data.</text>
</comment>
<reference evidence="8 9" key="1">
    <citation type="submission" date="2018-04" db="EMBL/GenBank/DDBJ databases">
        <title>Massilia violaceinigra sp. nov., a novel purple-pigmented bacterium isolated from Tianshan glacier, Xinjiang, China.</title>
        <authorList>
            <person name="Wang H."/>
        </authorList>
    </citation>
    <scope>NUCLEOTIDE SEQUENCE [LARGE SCALE GENOMIC DNA]</scope>
    <source>
        <strain evidence="8 9">B448-2</strain>
    </source>
</reference>
<evidence type="ECO:0000259" key="7">
    <source>
        <dbReference type="Pfam" id="PF04321"/>
    </source>
</evidence>
<evidence type="ECO:0000313" key="9">
    <source>
        <dbReference type="Proteomes" id="UP000241421"/>
    </source>
</evidence>
<dbReference type="AlphaFoldDB" id="A0A2U2HNB0"/>
<evidence type="ECO:0000256" key="6">
    <source>
        <dbReference type="RuleBase" id="RU364082"/>
    </source>
</evidence>
<evidence type="ECO:0000256" key="1">
    <source>
        <dbReference type="ARBA" id="ARBA00004781"/>
    </source>
</evidence>
<dbReference type="CDD" id="cd05254">
    <property type="entry name" value="dTDP_HR_like_SDR_e"/>
    <property type="match status" value="1"/>
</dbReference>
<dbReference type="UniPathway" id="UPA00124"/>
<dbReference type="EC" id="1.1.1.133" evidence="3 6"/>
<dbReference type="OrthoDB" id="9803892at2"/>
<keyword evidence="6" id="KW-0560">Oxidoreductase</keyword>
<dbReference type="Gene3D" id="3.90.25.10">
    <property type="entry name" value="UDP-galactose 4-epimerase, domain 1"/>
    <property type="match status" value="1"/>
</dbReference>
<dbReference type="InterPro" id="IPR005913">
    <property type="entry name" value="dTDP_dehydrorham_reduct"/>
</dbReference>
<sequence length="308" mass="33037">MKRILLTGKHGQVGYELERCLRGLGDIVAVGRGQMDLSDLDQVRQVIRAVRPDLIINPAAYTAVDKAENEATLAMRINAEAPRVMAEEAAWLGAGMIHFSTDYVFDGSKDTPYTEDDPCAPINVYGRSKLAGERAVAAVGLPHLILRTSWVYGRRGNNFLLTVQRLARERAGLSIVADQFGAPTWSRTVAEATARIVAANGGAIGPAQTGLYHLTAQGETSWHGFAAAIVAHRSSPKKPALAAIEASRYPTAARRPQNSRLSSQRFIERFGPLPRWDEALALCLDCAVTDGGADPPAGLAGGAARPCR</sequence>
<evidence type="ECO:0000256" key="5">
    <source>
        <dbReference type="ARBA" id="ARBA00048200"/>
    </source>
</evidence>
<dbReference type="Gene3D" id="3.40.50.720">
    <property type="entry name" value="NAD(P)-binding Rossmann-like Domain"/>
    <property type="match status" value="1"/>
</dbReference>
<evidence type="ECO:0000256" key="4">
    <source>
        <dbReference type="ARBA" id="ARBA00017099"/>
    </source>
</evidence>
<keyword evidence="9" id="KW-1185">Reference proteome</keyword>
<dbReference type="RefSeq" id="WP_106757170.1">
    <property type="nucleotide sequence ID" value="NZ_PXWF02000122.1"/>
</dbReference>
<proteinExistence type="inferred from homology"/>
<dbReference type="InterPro" id="IPR029903">
    <property type="entry name" value="RmlD-like-bd"/>
</dbReference>
<dbReference type="Pfam" id="PF04321">
    <property type="entry name" value="RmlD_sub_bind"/>
    <property type="match status" value="1"/>
</dbReference>
<dbReference type="GO" id="GO:0005829">
    <property type="term" value="C:cytosol"/>
    <property type="evidence" value="ECO:0007669"/>
    <property type="project" value="TreeGrafter"/>
</dbReference>
<comment type="catalytic activity">
    <reaction evidence="5 6">
        <text>dTDP-beta-L-rhamnose + NADP(+) = dTDP-4-dehydro-beta-L-rhamnose + NADPH + H(+)</text>
        <dbReference type="Rhea" id="RHEA:21796"/>
        <dbReference type="ChEBI" id="CHEBI:15378"/>
        <dbReference type="ChEBI" id="CHEBI:57510"/>
        <dbReference type="ChEBI" id="CHEBI:57783"/>
        <dbReference type="ChEBI" id="CHEBI:58349"/>
        <dbReference type="ChEBI" id="CHEBI:62830"/>
        <dbReference type="EC" id="1.1.1.133"/>
    </reaction>
</comment>
<dbReference type="FunFam" id="3.40.50.720:FF:000159">
    <property type="entry name" value="dTDP-4-dehydrorhamnose reductase"/>
    <property type="match status" value="1"/>
</dbReference>
<evidence type="ECO:0000313" key="8">
    <source>
        <dbReference type="EMBL" id="PWF48916.1"/>
    </source>
</evidence>
<name>A0A2U2HNB0_9BURK</name>
<dbReference type="InterPro" id="IPR036291">
    <property type="entry name" value="NAD(P)-bd_dom_sf"/>
</dbReference>
<comment type="function">
    <text evidence="6">Catalyzes the reduction of dTDP-6-deoxy-L-lyxo-4-hexulose to yield dTDP-L-rhamnose.</text>
</comment>
<comment type="pathway">
    <text evidence="1 6">Carbohydrate biosynthesis; dTDP-L-rhamnose biosynthesis.</text>
</comment>
<dbReference type="Proteomes" id="UP000241421">
    <property type="component" value="Unassembled WGS sequence"/>
</dbReference>
<dbReference type="SUPFAM" id="SSF51735">
    <property type="entry name" value="NAD(P)-binding Rossmann-fold domains"/>
    <property type="match status" value="1"/>
</dbReference>
<evidence type="ECO:0000256" key="3">
    <source>
        <dbReference type="ARBA" id="ARBA00012929"/>
    </source>
</evidence>
<evidence type="ECO:0000256" key="2">
    <source>
        <dbReference type="ARBA" id="ARBA00010944"/>
    </source>
</evidence>
<organism evidence="8 9">
    <name type="scientific">Massilia glaciei</name>
    <dbReference type="NCBI Taxonomy" id="1524097"/>
    <lineage>
        <taxon>Bacteria</taxon>
        <taxon>Pseudomonadati</taxon>
        <taxon>Pseudomonadota</taxon>
        <taxon>Betaproteobacteria</taxon>
        <taxon>Burkholderiales</taxon>
        <taxon>Oxalobacteraceae</taxon>
        <taxon>Telluria group</taxon>
        <taxon>Massilia</taxon>
    </lineage>
</organism>
<accession>A0A2U2HNB0</accession>
<comment type="cofactor">
    <cofactor evidence="6">
        <name>Mg(2+)</name>
        <dbReference type="ChEBI" id="CHEBI:18420"/>
    </cofactor>
    <text evidence="6">Binds 1 Mg(2+) ion per monomer.</text>
</comment>
<dbReference type="EMBL" id="PXWF02000122">
    <property type="protein sequence ID" value="PWF48916.1"/>
    <property type="molecule type" value="Genomic_DNA"/>
</dbReference>
<feature type="domain" description="RmlD-like substrate binding" evidence="7">
    <location>
        <begin position="3"/>
        <end position="285"/>
    </location>
</feature>
<dbReference type="GO" id="GO:0008831">
    <property type="term" value="F:dTDP-4-dehydrorhamnose reductase activity"/>
    <property type="evidence" value="ECO:0007669"/>
    <property type="project" value="UniProtKB-EC"/>
</dbReference>
<dbReference type="PANTHER" id="PTHR10491:SF4">
    <property type="entry name" value="METHIONINE ADENOSYLTRANSFERASE 2 SUBUNIT BETA"/>
    <property type="match status" value="1"/>
</dbReference>
<dbReference type="GO" id="GO:0019305">
    <property type="term" value="P:dTDP-rhamnose biosynthetic process"/>
    <property type="evidence" value="ECO:0007669"/>
    <property type="project" value="UniProtKB-UniPathway"/>
</dbReference>